<gene>
    <name evidence="1" type="ORF">METZ01_LOCUS254314</name>
</gene>
<dbReference type="AlphaFoldDB" id="A0A382IP80"/>
<proteinExistence type="predicted"/>
<evidence type="ECO:0000313" key="1">
    <source>
        <dbReference type="EMBL" id="SVC01460.1"/>
    </source>
</evidence>
<name>A0A382IP80_9ZZZZ</name>
<dbReference type="EMBL" id="UINC01068669">
    <property type="protein sequence ID" value="SVC01460.1"/>
    <property type="molecule type" value="Genomic_DNA"/>
</dbReference>
<sequence length="76" mass="8750">MQYAQYRATNTNNQTIFASMRRSRQFFTAPTDQLVRTALGDARLVGCPVFYGRWCAQTSLWLKGRQVEGLTRKANM</sequence>
<organism evidence="1">
    <name type="scientific">marine metagenome</name>
    <dbReference type="NCBI Taxonomy" id="408172"/>
    <lineage>
        <taxon>unclassified sequences</taxon>
        <taxon>metagenomes</taxon>
        <taxon>ecological metagenomes</taxon>
    </lineage>
</organism>
<reference evidence="1" key="1">
    <citation type="submission" date="2018-05" db="EMBL/GenBank/DDBJ databases">
        <authorList>
            <person name="Lanie J.A."/>
            <person name="Ng W.-L."/>
            <person name="Kazmierczak K.M."/>
            <person name="Andrzejewski T.M."/>
            <person name="Davidsen T.M."/>
            <person name="Wayne K.J."/>
            <person name="Tettelin H."/>
            <person name="Glass J.I."/>
            <person name="Rusch D."/>
            <person name="Podicherti R."/>
            <person name="Tsui H.-C.T."/>
            <person name="Winkler M.E."/>
        </authorList>
    </citation>
    <scope>NUCLEOTIDE SEQUENCE</scope>
</reference>
<accession>A0A382IP80</accession>
<protein>
    <submittedName>
        <fullName evidence="1">Uncharacterized protein</fullName>
    </submittedName>
</protein>